<accession>A0A1Y2EKF0</accession>
<comment type="caution">
    <text evidence="2">The sequence shown here is derived from an EMBL/GenBank/DDBJ whole genome shotgun (WGS) entry which is preliminary data.</text>
</comment>
<evidence type="ECO:0000313" key="2">
    <source>
        <dbReference type="EMBL" id="ORY72010.1"/>
    </source>
</evidence>
<dbReference type="OrthoDB" id="5327145at2759"/>
<feature type="region of interest" description="Disordered" evidence="1">
    <location>
        <begin position="438"/>
        <end position="468"/>
    </location>
</feature>
<organism evidence="2 3">
    <name type="scientific">Pseudomassariella vexata</name>
    <dbReference type="NCBI Taxonomy" id="1141098"/>
    <lineage>
        <taxon>Eukaryota</taxon>
        <taxon>Fungi</taxon>
        <taxon>Dikarya</taxon>
        <taxon>Ascomycota</taxon>
        <taxon>Pezizomycotina</taxon>
        <taxon>Sordariomycetes</taxon>
        <taxon>Xylariomycetidae</taxon>
        <taxon>Amphisphaeriales</taxon>
        <taxon>Pseudomassariaceae</taxon>
        <taxon>Pseudomassariella</taxon>
    </lineage>
</organism>
<dbReference type="EMBL" id="MCFJ01000001">
    <property type="protein sequence ID" value="ORY72010.1"/>
    <property type="molecule type" value="Genomic_DNA"/>
</dbReference>
<sequence length="468" mass="51331">MLVARDQENLVAHHHNGVALKQQQARTPGARYPKTPAKIPLNDENANHMVGGAKSILGGRTKGNENAMTSKGLKGADKSNFITPMGPRTRAVLGNKTTNAKAQRQGQGTLNAKSAIKEIETSKVAGPSTVRPKQKAPQAELQKKLEVHTEEAGPLSEEEVEYCPPKPKDLPYESDVFPDGALTFEALKPENLFQGYYQHYFNPVDENGVSQSDRELEEKNRKVAEECDRRVQQDMDEFDWSIGDIPASKDFFKKKQNKLPAPVADPIKAANVSGLPAPRKPLATIASRNAASALSINDGTRSIQRKALKTAAPDPVKKKTTFGIAGLKTARHPTQQHASIPRKTSMEIRAIEANSRSTIGHNKGRVMVSALSKGTTRPVIKPSQFKSKVVGLPRSETTTSIESDATITPARYAHQRVTTATEDEQWKERVPFLSIFNPEDDDELDLAGPGMPPVLDEDEEEFQMTLPE</sequence>
<feature type="region of interest" description="Disordered" evidence="1">
    <location>
        <begin position="69"/>
        <end position="91"/>
    </location>
</feature>
<reference evidence="2 3" key="1">
    <citation type="submission" date="2016-07" db="EMBL/GenBank/DDBJ databases">
        <title>Pervasive Adenine N6-methylation of Active Genes in Fungi.</title>
        <authorList>
            <consortium name="DOE Joint Genome Institute"/>
            <person name="Mondo S.J."/>
            <person name="Dannebaum R.O."/>
            <person name="Kuo R.C."/>
            <person name="Labutti K."/>
            <person name="Haridas S."/>
            <person name="Kuo A."/>
            <person name="Salamov A."/>
            <person name="Ahrendt S.R."/>
            <person name="Lipzen A."/>
            <person name="Sullivan W."/>
            <person name="Andreopoulos W.B."/>
            <person name="Clum A."/>
            <person name="Lindquist E."/>
            <person name="Daum C."/>
            <person name="Ramamoorthy G.K."/>
            <person name="Gryganskyi A."/>
            <person name="Culley D."/>
            <person name="Magnuson J.K."/>
            <person name="James T.Y."/>
            <person name="O'Malley M.A."/>
            <person name="Stajich J.E."/>
            <person name="Spatafora J.W."/>
            <person name="Visel A."/>
            <person name="Grigoriev I.V."/>
        </authorList>
    </citation>
    <scope>NUCLEOTIDE SEQUENCE [LARGE SCALE GENOMIC DNA]</scope>
    <source>
        <strain evidence="2 3">CBS 129021</strain>
    </source>
</reference>
<dbReference type="Proteomes" id="UP000193689">
    <property type="component" value="Unassembled WGS sequence"/>
</dbReference>
<dbReference type="GeneID" id="63774132"/>
<dbReference type="RefSeq" id="XP_040721602.1">
    <property type="nucleotide sequence ID" value="XM_040857920.1"/>
</dbReference>
<protein>
    <submittedName>
        <fullName evidence="2">Uncharacterized protein</fullName>
    </submittedName>
</protein>
<evidence type="ECO:0000256" key="1">
    <source>
        <dbReference type="SAM" id="MobiDB-lite"/>
    </source>
</evidence>
<dbReference type="InParanoid" id="A0A1Y2EKF0"/>
<proteinExistence type="predicted"/>
<dbReference type="AlphaFoldDB" id="A0A1Y2EKF0"/>
<evidence type="ECO:0000313" key="3">
    <source>
        <dbReference type="Proteomes" id="UP000193689"/>
    </source>
</evidence>
<name>A0A1Y2EKF0_9PEZI</name>
<keyword evidence="3" id="KW-1185">Reference proteome</keyword>
<gene>
    <name evidence="2" type="ORF">BCR38DRAFT_405024</name>
</gene>